<dbReference type="InterPro" id="IPR004364">
    <property type="entry name" value="Aa-tRNA-synt_II"/>
</dbReference>
<gene>
    <name evidence="11" type="ORF">BP6252_07036</name>
</gene>
<dbReference type="InterPro" id="IPR018149">
    <property type="entry name" value="Lys-tRNA-synth_II_C"/>
</dbReference>
<evidence type="ECO:0000313" key="11">
    <source>
        <dbReference type="EMBL" id="RDW73129.1"/>
    </source>
</evidence>
<dbReference type="AlphaFoldDB" id="A0A3D8RGF4"/>
<comment type="caution">
    <text evidence="11">The sequence shown here is derived from an EMBL/GenBank/DDBJ whole genome shotgun (WGS) entry which is preliminary data.</text>
</comment>
<dbReference type="Pfam" id="PF01336">
    <property type="entry name" value="tRNA_anti-codon"/>
    <property type="match status" value="1"/>
</dbReference>
<dbReference type="GO" id="GO:0005739">
    <property type="term" value="C:mitochondrion"/>
    <property type="evidence" value="ECO:0007669"/>
    <property type="project" value="TreeGrafter"/>
</dbReference>
<keyword evidence="3" id="KW-0547">Nucleotide-binding</keyword>
<dbReference type="NCBIfam" id="TIGR00499">
    <property type="entry name" value="lysS_bact"/>
    <property type="match status" value="1"/>
</dbReference>
<dbReference type="Gene3D" id="3.30.930.10">
    <property type="entry name" value="Bira Bifunctional Protein, Domain 2"/>
    <property type="match status" value="1"/>
</dbReference>
<dbReference type="InterPro" id="IPR044136">
    <property type="entry name" value="Lys-tRNA-ligase_II_N"/>
</dbReference>
<evidence type="ECO:0000256" key="7">
    <source>
        <dbReference type="ARBA" id="ARBA00048573"/>
    </source>
</evidence>
<dbReference type="SUPFAM" id="SSF55681">
    <property type="entry name" value="Class II aaRS and biotin synthetases"/>
    <property type="match status" value="1"/>
</dbReference>
<dbReference type="EMBL" id="PDLM01000007">
    <property type="protein sequence ID" value="RDW73129.1"/>
    <property type="molecule type" value="Genomic_DNA"/>
</dbReference>
<comment type="catalytic activity">
    <reaction evidence="7 8">
        <text>tRNA(Lys) + L-lysine + ATP = L-lysyl-tRNA(Lys) + AMP + diphosphate</text>
        <dbReference type="Rhea" id="RHEA:20792"/>
        <dbReference type="Rhea" id="RHEA-COMP:9696"/>
        <dbReference type="Rhea" id="RHEA-COMP:9697"/>
        <dbReference type="ChEBI" id="CHEBI:30616"/>
        <dbReference type="ChEBI" id="CHEBI:32551"/>
        <dbReference type="ChEBI" id="CHEBI:33019"/>
        <dbReference type="ChEBI" id="CHEBI:78442"/>
        <dbReference type="ChEBI" id="CHEBI:78529"/>
        <dbReference type="ChEBI" id="CHEBI:456215"/>
        <dbReference type="EC" id="6.1.1.6"/>
    </reaction>
</comment>
<dbReference type="Proteomes" id="UP000256645">
    <property type="component" value="Unassembled WGS sequence"/>
</dbReference>
<evidence type="ECO:0000256" key="2">
    <source>
        <dbReference type="ARBA" id="ARBA00022598"/>
    </source>
</evidence>
<evidence type="ECO:0000256" key="3">
    <source>
        <dbReference type="ARBA" id="ARBA00022741"/>
    </source>
</evidence>
<reference evidence="11 12" key="1">
    <citation type="journal article" date="2018" name="IMA Fungus">
        <title>IMA Genome-F 9: Draft genome sequence of Annulohypoxylon stygium, Aspergillus mulundensis, Berkeleyomyces basicola (syn. Thielaviopsis basicola), Ceratocystis smalleyi, two Cercospora beticola strains, Coleophoma cylindrospora, Fusarium fracticaudum, Phialophora cf. hyalina, and Morchella septimelata.</title>
        <authorList>
            <person name="Wingfield B.D."/>
            <person name="Bills G.F."/>
            <person name="Dong Y."/>
            <person name="Huang W."/>
            <person name="Nel W.J."/>
            <person name="Swalarsk-Parry B.S."/>
            <person name="Vaghefi N."/>
            <person name="Wilken P.M."/>
            <person name="An Z."/>
            <person name="de Beer Z.W."/>
            <person name="De Vos L."/>
            <person name="Chen L."/>
            <person name="Duong T.A."/>
            <person name="Gao Y."/>
            <person name="Hammerbacher A."/>
            <person name="Kikkert J.R."/>
            <person name="Li Y."/>
            <person name="Li H."/>
            <person name="Li K."/>
            <person name="Li Q."/>
            <person name="Liu X."/>
            <person name="Ma X."/>
            <person name="Naidoo K."/>
            <person name="Pethybridge S.J."/>
            <person name="Sun J."/>
            <person name="Steenkamp E.T."/>
            <person name="van der Nest M.A."/>
            <person name="van Wyk S."/>
            <person name="Wingfield M.J."/>
            <person name="Xiong C."/>
            <person name="Yue Q."/>
            <person name="Zhang X."/>
        </authorList>
    </citation>
    <scope>NUCLEOTIDE SEQUENCE [LARGE SCALE GENOMIC DNA]</scope>
    <source>
        <strain evidence="11 12">BP6252</strain>
    </source>
</reference>
<evidence type="ECO:0000256" key="9">
    <source>
        <dbReference type="SAM" id="MobiDB-lite"/>
    </source>
</evidence>
<dbReference type="InterPro" id="IPR012340">
    <property type="entry name" value="NA-bd_OB-fold"/>
</dbReference>
<dbReference type="PROSITE" id="PS50862">
    <property type="entry name" value="AA_TRNA_LIGASE_II"/>
    <property type="match status" value="1"/>
</dbReference>
<dbReference type="PANTHER" id="PTHR42918:SF5">
    <property type="entry name" value="LYSINE--TRNA LIGASE, MITOCHONDRIAL"/>
    <property type="match status" value="1"/>
</dbReference>
<keyword evidence="12" id="KW-1185">Reference proteome</keyword>
<evidence type="ECO:0000256" key="6">
    <source>
        <dbReference type="ARBA" id="ARBA00030563"/>
    </source>
</evidence>
<keyword evidence="4" id="KW-0067">ATP-binding</keyword>
<accession>A0A3D8RGF4</accession>
<feature type="domain" description="Aminoacyl-transfer RNA synthetases class-II family profile" evidence="10">
    <location>
        <begin position="292"/>
        <end position="627"/>
    </location>
</feature>
<dbReference type="InterPro" id="IPR002313">
    <property type="entry name" value="Lys-tRNA-ligase_II"/>
</dbReference>
<evidence type="ECO:0000256" key="4">
    <source>
        <dbReference type="ARBA" id="ARBA00022840"/>
    </source>
</evidence>
<evidence type="ECO:0000259" key="10">
    <source>
        <dbReference type="PROSITE" id="PS50862"/>
    </source>
</evidence>
<dbReference type="SUPFAM" id="SSF50249">
    <property type="entry name" value="Nucleic acid-binding proteins"/>
    <property type="match status" value="1"/>
</dbReference>
<dbReference type="PANTHER" id="PTHR42918">
    <property type="entry name" value="LYSYL-TRNA SYNTHETASE"/>
    <property type="match status" value="1"/>
</dbReference>
<evidence type="ECO:0000256" key="5">
    <source>
        <dbReference type="ARBA" id="ARBA00023146"/>
    </source>
</evidence>
<dbReference type="GO" id="GO:0005524">
    <property type="term" value="F:ATP binding"/>
    <property type="evidence" value="ECO:0007669"/>
    <property type="project" value="UniProtKB-KW"/>
</dbReference>
<proteinExistence type="predicted"/>
<protein>
    <recommendedName>
        <fullName evidence="1 8">Lysine--tRNA ligase</fullName>
        <ecNumber evidence="1 8">6.1.1.6</ecNumber>
    </recommendedName>
    <alternativeName>
        <fullName evidence="6 8">Lysyl-tRNA synthetase</fullName>
    </alternativeName>
</protein>
<keyword evidence="5" id="KW-0030">Aminoacyl-tRNA synthetase</keyword>
<feature type="region of interest" description="Disordered" evidence="9">
    <location>
        <begin position="82"/>
        <end position="112"/>
    </location>
</feature>
<dbReference type="OrthoDB" id="21243at2759"/>
<dbReference type="GO" id="GO:0070154">
    <property type="term" value="P:mitochondrial lysyl-tRNA aminoacylation"/>
    <property type="evidence" value="ECO:0007669"/>
    <property type="project" value="TreeGrafter"/>
</dbReference>
<dbReference type="InterPro" id="IPR006195">
    <property type="entry name" value="aa-tRNA-synth_II"/>
</dbReference>
<dbReference type="InterPro" id="IPR004365">
    <property type="entry name" value="NA-bd_OB_tRNA"/>
</dbReference>
<evidence type="ECO:0000256" key="1">
    <source>
        <dbReference type="ARBA" id="ARBA00013166"/>
    </source>
</evidence>
<dbReference type="Pfam" id="PF00152">
    <property type="entry name" value="tRNA-synt_2"/>
    <property type="match status" value="1"/>
</dbReference>
<sequence>MLEAFHGQKADFSRARMTANHGLRFLRPYLCEGLQPASKSAYLRFYATTVQSRAAHRQCVHKQILREFHAVYRSLHTDALGSVTKSEQPRAQKSTSSKVENNTREQTVSPDNTAEEAAALGAALEQRVQELKAAHALVYPRIKSDRKAISCLDFRDQFEHIQVDDVYDGDSVVVRGRLTSARISGSKLVFLDITQDGHRIQAICSLAKLEASGVTADIFRNFYHIFRRGDVISVLGTPERTRRGELSISATELPRLLSPSLARLPTKLEDRETRVRNRHADLLVNDLAAHTLRARSHIIQYLRDFLLEDNFLEVQTPIIADGAGGAVARPFTTAATEFPDKQLALRIAPEIWLKRLILGGMERVFEIGPSFRNEGLDATHNPEFTTCEFYKSFADLEDLILMTENLVLGLAQLVSSLQNTKLTSLPKLDLAQFSSSFARIEFIPAIEKAIGQALPDLAADNATEALEAIFEQHSIALPSSPTLPRLLDKLAGVYIEPHCVKPTFILHHPACMAPLAKSFLDPTTKQLVSARAELFIGEREIANMYEEENSPFEQRAKFVQQGKWKDEENRAVIDEGYLEALQYALPPTGGWGCGIDRLCMLLTGASRISDVLAFGSLRNVVGLGSRPTPKGPDV</sequence>
<name>A0A3D8RGF4_9HELO</name>
<dbReference type="GO" id="GO:0004824">
    <property type="term" value="F:lysine-tRNA ligase activity"/>
    <property type="evidence" value="ECO:0007669"/>
    <property type="project" value="UniProtKB-EC"/>
</dbReference>
<dbReference type="GO" id="GO:0000049">
    <property type="term" value="F:tRNA binding"/>
    <property type="evidence" value="ECO:0007669"/>
    <property type="project" value="TreeGrafter"/>
</dbReference>
<dbReference type="Gene3D" id="2.40.50.140">
    <property type="entry name" value="Nucleic acid-binding proteins"/>
    <property type="match status" value="1"/>
</dbReference>
<dbReference type="EC" id="6.1.1.6" evidence="1 8"/>
<dbReference type="STRING" id="1849047.A0A3D8RGF4"/>
<dbReference type="FunFam" id="3.30.930.10:FF:000094">
    <property type="entry name" value="Lysine--tRNA ligase, mitochondrial"/>
    <property type="match status" value="1"/>
</dbReference>
<dbReference type="PRINTS" id="PR00982">
    <property type="entry name" value="TRNASYNTHLYS"/>
</dbReference>
<dbReference type="CDD" id="cd04322">
    <property type="entry name" value="LysRS_N"/>
    <property type="match status" value="1"/>
</dbReference>
<dbReference type="InterPro" id="IPR045864">
    <property type="entry name" value="aa-tRNA-synth_II/BPL/LPL"/>
</dbReference>
<evidence type="ECO:0000313" key="12">
    <source>
        <dbReference type="Proteomes" id="UP000256645"/>
    </source>
</evidence>
<organism evidence="11 12">
    <name type="scientific">Coleophoma cylindrospora</name>
    <dbReference type="NCBI Taxonomy" id="1849047"/>
    <lineage>
        <taxon>Eukaryota</taxon>
        <taxon>Fungi</taxon>
        <taxon>Dikarya</taxon>
        <taxon>Ascomycota</taxon>
        <taxon>Pezizomycotina</taxon>
        <taxon>Leotiomycetes</taxon>
        <taxon>Helotiales</taxon>
        <taxon>Dermateaceae</taxon>
        <taxon>Coleophoma</taxon>
    </lineage>
</organism>
<feature type="compositionally biased region" description="Polar residues" evidence="9">
    <location>
        <begin position="83"/>
        <end position="112"/>
    </location>
</feature>
<keyword evidence="2 11" id="KW-0436">Ligase</keyword>
<evidence type="ECO:0000256" key="8">
    <source>
        <dbReference type="RuleBase" id="RU003748"/>
    </source>
</evidence>